<reference evidence="3" key="1">
    <citation type="submission" date="2018-02" db="EMBL/GenBank/DDBJ databases">
        <authorList>
            <person name="Cohen D.B."/>
            <person name="Kent A.D."/>
        </authorList>
    </citation>
    <scope>NUCLEOTIDE SEQUENCE</scope>
</reference>
<dbReference type="PROSITE" id="PS50404">
    <property type="entry name" value="GST_NTER"/>
    <property type="match status" value="1"/>
</dbReference>
<evidence type="ECO:0000256" key="1">
    <source>
        <dbReference type="SAM" id="MobiDB-lite"/>
    </source>
</evidence>
<dbReference type="Pfam" id="PF10536">
    <property type="entry name" value="PMD"/>
    <property type="match status" value="2"/>
</dbReference>
<dbReference type="InterPro" id="IPR019557">
    <property type="entry name" value="AminoTfrase-like_pln_mobile"/>
</dbReference>
<organism evidence="3">
    <name type="scientific">Fagus sylvatica</name>
    <name type="common">Beechnut</name>
    <dbReference type="NCBI Taxonomy" id="28930"/>
    <lineage>
        <taxon>Eukaryota</taxon>
        <taxon>Viridiplantae</taxon>
        <taxon>Streptophyta</taxon>
        <taxon>Embryophyta</taxon>
        <taxon>Tracheophyta</taxon>
        <taxon>Spermatophyta</taxon>
        <taxon>Magnoliopsida</taxon>
        <taxon>eudicotyledons</taxon>
        <taxon>Gunneridae</taxon>
        <taxon>Pentapetalae</taxon>
        <taxon>rosids</taxon>
        <taxon>fabids</taxon>
        <taxon>Fagales</taxon>
        <taxon>Fagaceae</taxon>
        <taxon>Fagus</taxon>
    </lineage>
</organism>
<dbReference type="EMBL" id="OIVN01002788">
    <property type="protein sequence ID" value="SPD06464.1"/>
    <property type="molecule type" value="Genomic_DNA"/>
</dbReference>
<feature type="compositionally biased region" description="Basic and acidic residues" evidence="1">
    <location>
        <begin position="20"/>
        <end position="29"/>
    </location>
</feature>
<dbReference type="InterPro" id="IPR004045">
    <property type="entry name" value="Glutathione_S-Trfase_N"/>
</dbReference>
<dbReference type="FunFam" id="3.40.30.10:FF:000138">
    <property type="entry name" value="Thioredoxin family protein"/>
    <property type="match status" value="1"/>
</dbReference>
<protein>
    <recommendedName>
        <fullName evidence="2">GST N-terminal domain-containing protein</fullName>
    </recommendedName>
</protein>
<accession>A0A2N9H4J5</accession>
<dbReference type="PANTHER" id="PTHR45288">
    <property type="entry name" value="THIOREDOXIN FAMILY PROTEIN"/>
    <property type="match status" value="1"/>
</dbReference>
<dbReference type="PANTHER" id="PTHR45288:SF1">
    <property type="entry name" value="THIOREDOXIN FAMILY PROTEIN"/>
    <property type="match status" value="1"/>
</dbReference>
<name>A0A2N9H4J5_FAGSY</name>
<dbReference type="InterPro" id="IPR036249">
    <property type="entry name" value="Thioredoxin-like_sf"/>
</dbReference>
<feature type="region of interest" description="Disordered" evidence="1">
    <location>
        <begin position="1"/>
        <end position="42"/>
    </location>
</feature>
<dbReference type="SUPFAM" id="SSF52833">
    <property type="entry name" value="Thioredoxin-like"/>
    <property type="match status" value="1"/>
</dbReference>
<dbReference type="Pfam" id="PF13417">
    <property type="entry name" value="GST_N_3"/>
    <property type="match status" value="1"/>
</dbReference>
<dbReference type="AlphaFoldDB" id="A0A2N9H4J5"/>
<dbReference type="Gene3D" id="3.40.30.10">
    <property type="entry name" value="Glutaredoxin"/>
    <property type="match status" value="1"/>
</dbReference>
<gene>
    <name evidence="3" type="ORF">FSB_LOCUS34346</name>
</gene>
<evidence type="ECO:0000259" key="2">
    <source>
        <dbReference type="PROSITE" id="PS50404"/>
    </source>
</evidence>
<evidence type="ECO:0000313" key="3">
    <source>
        <dbReference type="EMBL" id="SPD06464.1"/>
    </source>
</evidence>
<sequence>MASSSKKPVKGRGGSSSGKGDVRTPRGAEDNGSSSDSVFGSPEPHGDILGLPILHPWYRSSERFPSVSASLQPPSADWEWLVIREDATADVAWTPDFREIRDLQIQRNEMLAVPLVFYFQCSRAVEWADWIDSELERASVLRSILISRGSNMYRDTEALRQLVRRWCPSTHTFFFAHGEMTVTLEDIILDERTLLWGPKLQDSNPWMEHFNRKTDPSIRRAAFVAYWLSKCVFGEHPAYSIKPLYFPLAVKIATGVCFPLAPLLLGQIYTQLDLLHAEELAGASCHIVTTAFNSSIMHTFLWEHALEYIRKGRKPYEGRNKFASMPDGVVANVGDFQGDVPAVYRWVGSKFYDHSLTPSLDSESKVCWRPYGVSHRGFVYESVMSGFSNIEAQDYTLVAGDMASLTYLSATNAGWLPVLSPDGIRFTVYSAHRVRKQFGFNQEVPAVMGVAAGEIPTINPFLRDRAFAYWSNAATRVIIPSGDRISVYTTGMNNYWRGLVAAMVEFRNSGRGDISHLLESYTSPLPHPRLSKGSSYTPSKLPPKPLEIWAYEGSPFCKLVREVLVELELPHLVRSCARGSSKRQILYEKAGHFQVPYLEDPNTGVQMFESADIVEYIRATYALQ</sequence>
<proteinExistence type="predicted"/>
<dbReference type="GO" id="GO:0009507">
    <property type="term" value="C:chloroplast"/>
    <property type="evidence" value="ECO:0007669"/>
    <property type="project" value="TreeGrafter"/>
</dbReference>
<dbReference type="CDD" id="cd03041">
    <property type="entry name" value="GST_N_2GST_N"/>
    <property type="match status" value="1"/>
</dbReference>
<feature type="domain" description="GST N-terminal" evidence="2">
    <location>
        <begin position="544"/>
        <end position="624"/>
    </location>
</feature>